<dbReference type="AlphaFoldDB" id="A0AAD6XB49"/>
<feature type="compositionally biased region" description="Low complexity" evidence="1">
    <location>
        <begin position="1"/>
        <end position="11"/>
    </location>
</feature>
<organism evidence="2 3">
    <name type="scientific">Mycena alexandri</name>
    <dbReference type="NCBI Taxonomy" id="1745969"/>
    <lineage>
        <taxon>Eukaryota</taxon>
        <taxon>Fungi</taxon>
        <taxon>Dikarya</taxon>
        <taxon>Basidiomycota</taxon>
        <taxon>Agaricomycotina</taxon>
        <taxon>Agaricomycetes</taxon>
        <taxon>Agaricomycetidae</taxon>
        <taxon>Agaricales</taxon>
        <taxon>Marasmiineae</taxon>
        <taxon>Mycenaceae</taxon>
        <taxon>Mycena</taxon>
    </lineage>
</organism>
<evidence type="ECO:0000313" key="3">
    <source>
        <dbReference type="Proteomes" id="UP001218188"/>
    </source>
</evidence>
<comment type="caution">
    <text evidence="2">The sequence shown here is derived from an EMBL/GenBank/DDBJ whole genome shotgun (WGS) entry which is preliminary data.</text>
</comment>
<sequence length="288" mass="31630">MPGYTSLTLNPLLPPSPNCPKRDPRYPHSTLRRTHPRTGYFELVPFRVETRLYNAQVDLEFRTQCNPTAFDETRGQVHWIQTQSNTIQINLACSGFKITLHLPSFNSVPLNSNSAHRIHSILPSQTHKIITRTSLRGTNASLAPDSLDETKIESSLITLPRILAKSSSPSFLEPANSFKTTYGHGVYGLGSRSRLDESVQNPARAPVHARGLDADAHGVHPAPQPNAQDTHMRAESVAAHTAPTWHLVPGLLASTRGCAARAGNDERMEGRETGTARAWAQQAAPRYG</sequence>
<proteinExistence type="predicted"/>
<protein>
    <submittedName>
        <fullName evidence="2">Uncharacterized protein</fullName>
    </submittedName>
</protein>
<feature type="region of interest" description="Disordered" evidence="1">
    <location>
        <begin position="1"/>
        <end position="32"/>
    </location>
</feature>
<evidence type="ECO:0000256" key="1">
    <source>
        <dbReference type="SAM" id="MobiDB-lite"/>
    </source>
</evidence>
<keyword evidence="3" id="KW-1185">Reference proteome</keyword>
<gene>
    <name evidence="2" type="ORF">C8F04DRAFT_1300985</name>
</gene>
<accession>A0AAD6XB49</accession>
<name>A0AAD6XB49_9AGAR</name>
<dbReference type="EMBL" id="JARJCM010000016">
    <property type="protein sequence ID" value="KAJ7041556.1"/>
    <property type="molecule type" value="Genomic_DNA"/>
</dbReference>
<evidence type="ECO:0000313" key="2">
    <source>
        <dbReference type="EMBL" id="KAJ7041556.1"/>
    </source>
</evidence>
<feature type="region of interest" description="Disordered" evidence="1">
    <location>
        <begin position="264"/>
        <end position="288"/>
    </location>
</feature>
<reference evidence="2" key="1">
    <citation type="submission" date="2023-03" db="EMBL/GenBank/DDBJ databases">
        <title>Massive genome expansion in bonnet fungi (Mycena s.s.) driven by repeated elements and novel gene families across ecological guilds.</title>
        <authorList>
            <consortium name="Lawrence Berkeley National Laboratory"/>
            <person name="Harder C.B."/>
            <person name="Miyauchi S."/>
            <person name="Viragh M."/>
            <person name="Kuo A."/>
            <person name="Thoen E."/>
            <person name="Andreopoulos B."/>
            <person name="Lu D."/>
            <person name="Skrede I."/>
            <person name="Drula E."/>
            <person name="Henrissat B."/>
            <person name="Morin E."/>
            <person name="Kohler A."/>
            <person name="Barry K."/>
            <person name="LaButti K."/>
            <person name="Morin E."/>
            <person name="Salamov A."/>
            <person name="Lipzen A."/>
            <person name="Mereny Z."/>
            <person name="Hegedus B."/>
            <person name="Baldrian P."/>
            <person name="Stursova M."/>
            <person name="Weitz H."/>
            <person name="Taylor A."/>
            <person name="Grigoriev I.V."/>
            <person name="Nagy L.G."/>
            <person name="Martin F."/>
            <person name="Kauserud H."/>
        </authorList>
    </citation>
    <scope>NUCLEOTIDE SEQUENCE</scope>
    <source>
        <strain evidence="2">CBHHK200</strain>
    </source>
</reference>
<dbReference type="Proteomes" id="UP001218188">
    <property type="component" value="Unassembled WGS sequence"/>
</dbReference>
<feature type="compositionally biased region" description="Basic and acidic residues" evidence="1">
    <location>
        <begin position="264"/>
        <end position="274"/>
    </location>
</feature>